<dbReference type="Pfam" id="PF13895">
    <property type="entry name" value="Ig_2"/>
    <property type="match status" value="1"/>
</dbReference>
<evidence type="ECO:0000259" key="1">
    <source>
        <dbReference type="PROSITE" id="PS50835"/>
    </source>
</evidence>
<dbReference type="AlphaFoldDB" id="A0AA88YGR8"/>
<dbReference type="InterPro" id="IPR036179">
    <property type="entry name" value="Ig-like_dom_sf"/>
</dbReference>
<dbReference type="Gene3D" id="2.60.40.10">
    <property type="entry name" value="Immunoglobulins"/>
    <property type="match status" value="1"/>
</dbReference>
<gene>
    <name evidence="2" type="ORF">FSP39_025321</name>
</gene>
<reference evidence="2" key="1">
    <citation type="submission" date="2019-08" db="EMBL/GenBank/DDBJ databases">
        <title>The improved chromosome-level genome for the pearl oyster Pinctada fucata martensii using PacBio sequencing and Hi-C.</title>
        <authorList>
            <person name="Zheng Z."/>
        </authorList>
    </citation>
    <scope>NUCLEOTIDE SEQUENCE</scope>
    <source>
        <strain evidence="2">ZZ-2019</strain>
        <tissue evidence="2">Adductor muscle</tissue>
    </source>
</reference>
<organism evidence="2 3">
    <name type="scientific">Pinctada imbricata</name>
    <name type="common">Atlantic pearl-oyster</name>
    <name type="synonym">Pinctada martensii</name>
    <dbReference type="NCBI Taxonomy" id="66713"/>
    <lineage>
        <taxon>Eukaryota</taxon>
        <taxon>Metazoa</taxon>
        <taxon>Spiralia</taxon>
        <taxon>Lophotrochozoa</taxon>
        <taxon>Mollusca</taxon>
        <taxon>Bivalvia</taxon>
        <taxon>Autobranchia</taxon>
        <taxon>Pteriomorphia</taxon>
        <taxon>Pterioida</taxon>
        <taxon>Pterioidea</taxon>
        <taxon>Pteriidae</taxon>
        <taxon>Pinctada</taxon>
    </lineage>
</organism>
<evidence type="ECO:0000313" key="3">
    <source>
        <dbReference type="Proteomes" id="UP001186944"/>
    </source>
</evidence>
<keyword evidence="3" id="KW-1185">Reference proteome</keyword>
<feature type="domain" description="Ig-like" evidence="1">
    <location>
        <begin position="31"/>
        <end position="113"/>
    </location>
</feature>
<dbReference type="PROSITE" id="PS50835">
    <property type="entry name" value="IG_LIKE"/>
    <property type="match status" value="1"/>
</dbReference>
<protein>
    <recommendedName>
        <fullName evidence="1">Ig-like domain-containing protein</fullName>
    </recommendedName>
</protein>
<proteinExistence type="predicted"/>
<dbReference type="EMBL" id="VSWD01000007">
    <property type="protein sequence ID" value="KAK3099018.1"/>
    <property type="molecule type" value="Genomic_DNA"/>
</dbReference>
<dbReference type="InterPro" id="IPR013783">
    <property type="entry name" value="Ig-like_fold"/>
</dbReference>
<name>A0AA88YGR8_PINIB</name>
<dbReference type="SUPFAM" id="SSF48726">
    <property type="entry name" value="Immunoglobulin"/>
    <property type="match status" value="1"/>
</dbReference>
<accession>A0AA88YGR8</accession>
<comment type="caution">
    <text evidence="2">The sequence shown here is derived from an EMBL/GenBank/DDBJ whole genome shotgun (WGS) entry which is preliminary data.</text>
</comment>
<dbReference type="InterPro" id="IPR007110">
    <property type="entry name" value="Ig-like_dom"/>
</dbReference>
<dbReference type="Proteomes" id="UP001186944">
    <property type="component" value="Unassembled WGS sequence"/>
</dbReference>
<sequence length="119" mass="13821">MKNIRREVDVARDYLNQYTAGIVCNYGPKNPALIPRNKLTFDFRGNENPVFPLFRCTAECDPTCTYIWYKNKKFFANANVLQIQNLAPQDHGKYHCYAFNAHGNYTFQAVDIIMFGKNL</sequence>
<evidence type="ECO:0000313" key="2">
    <source>
        <dbReference type="EMBL" id="KAK3099018.1"/>
    </source>
</evidence>